<feature type="transmembrane region" description="Helical" evidence="9">
    <location>
        <begin position="164"/>
        <end position="182"/>
    </location>
</feature>
<keyword evidence="11" id="KW-1185">Reference proteome</keyword>
<dbReference type="PANTHER" id="PTHR42865:SF1">
    <property type="entry name" value="AEROBIC C4-DICARBOXYLATE TRANSPORT PROTEIN"/>
    <property type="match status" value="1"/>
</dbReference>
<dbReference type="Proteomes" id="UP000288929">
    <property type="component" value="Chromosome"/>
</dbReference>
<dbReference type="PRINTS" id="PR00173">
    <property type="entry name" value="EDTRNSPORT"/>
</dbReference>
<evidence type="ECO:0000256" key="6">
    <source>
        <dbReference type="ARBA" id="ARBA00022989"/>
    </source>
</evidence>
<keyword evidence="4 9" id="KW-0812">Transmembrane</keyword>
<dbReference type="KEGG" id="cpeg:CPELA_02775"/>
<keyword evidence="6 9" id="KW-1133">Transmembrane helix</keyword>
<dbReference type="InterPro" id="IPR001991">
    <property type="entry name" value="Na-dicarboxylate_symporter"/>
</dbReference>
<feature type="transmembrane region" description="Helical" evidence="9">
    <location>
        <begin position="91"/>
        <end position="114"/>
    </location>
</feature>
<keyword evidence="3" id="KW-1003">Cell membrane</keyword>
<sequence length="472" mass="49937">MEKLSSSPKIPEPKGGHKDRSHWLYIGVIIAVIAGIIFGLVAPDAAKGFKVLGTAFVHLIVMMIPAVIFCTIVLGIGSVRAAATVGKAGGLALAYFITMSTFALAVGLVVGNLIQPGTGLNIEASKGAADSLVAKNAAETHGTVDFLLGIIPTTIFSSFTSGNILQVLFVALLTGFAVQSMGKRGEPILGAIAHLQRLSFKILNMILWLAPIGAFGAIAGVVGQTGIESVKQMAILMIAFYITCVLFVFVVLGLILKIFAGFNIFKLVKYLAREFLLIVATSSSESALPNLMRKMEHVGVDKSTVGIVVPTGYSFNLDGTAIYLTMASIFIADAMNKPMDMGEQIALLLFMIIASKGAAGVTGGGLAALTAGLQSHRPELLDGVGIIVGIDRFMSEARALTNFSGNAVATLLVGKWTHTVDRQRVYDVLDGKIPYKELPEDTHVDMHNPTVSNDPAAQLQPTPQVDIDKYSH</sequence>
<feature type="compositionally biased region" description="Polar residues" evidence="8">
    <location>
        <begin position="449"/>
        <end position="463"/>
    </location>
</feature>
<dbReference type="RefSeq" id="WP_128889360.1">
    <property type="nucleotide sequence ID" value="NZ_BMCX01000001.1"/>
</dbReference>
<organism evidence="10 11">
    <name type="scientific">Corynebacterium pelargi</name>
    <dbReference type="NCBI Taxonomy" id="1471400"/>
    <lineage>
        <taxon>Bacteria</taxon>
        <taxon>Bacillati</taxon>
        <taxon>Actinomycetota</taxon>
        <taxon>Actinomycetes</taxon>
        <taxon>Mycobacteriales</taxon>
        <taxon>Corynebacteriaceae</taxon>
        <taxon>Corynebacterium</taxon>
    </lineage>
</organism>
<dbReference type="GO" id="GO:0015138">
    <property type="term" value="F:fumarate transmembrane transporter activity"/>
    <property type="evidence" value="ECO:0007669"/>
    <property type="project" value="TreeGrafter"/>
</dbReference>
<dbReference type="EMBL" id="CP035299">
    <property type="protein sequence ID" value="QAU51838.1"/>
    <property type="molecule type" value="Genomic_DNA"/>
</dbReference>
<dbReference type="InterPro" id="IPR036458">
    <property type="entry name" value="Na:dicarbo_symporter_sf"/>
</dbReference>
<evidence type="ECO:0000256" key="8">
    <source>
        <dbReference type="SAM" id="MobiDB-lite"/>
    </source>
</evidence>
<feature type="transmembrane region" description="Helical" evidence="9">
    <location>
        <begin position="202"/>
        <end position="222"/>
    </location>
</feature>
<evidence type="ECO:0000256" key="2">
    <source>
        <dbReference type="ARBA" id="ARBA00022448"/>
    </source>
</evidence>
<dbReference type="OrthoDB" id="9766690at2"/>
<feature type="region of interest" description="Disordered" evidence="8">
    <location>
        <begin position="440"/>
        <end position="472"/>
    </location>
</feature>
<dbReference type="GO" id="GO:0070778">
    <property type="term" value="P:L-aspartate transmembrane transport"/>
    <property type="evidence" value="ECO:0007669"/>
    <property type="project" value="TreeGrafter"/>
</dbReference>
<evidence type="ECO:0000256" key="4">
    <source>
        <dbReference type="ARBA" id="ARBA00022692"/>
    </source>
</evidence>
<dbReference type="PANTHER" id="PTHR42865">
    <property type="entry name" value="PROTON/GLUTAMATE-ASPARTATE SYMPORTER"/>
    <property type="match status" value="1"/>
</dbReference>
<evidence type="ECO:0000256" key="5">
    <source>
        <dbReference type="ARBA" id="ARBA00022847"/>
    </source>
</evidence>
<name>A0A410W751_9CORY</name>
<dbReference type="FunFam" id="1.10.3860.10:FF:000001">
    <property type="entry name" value="C4-dicarboxylate transport protein"/>
    <property type="match status" value="1"/>
</dbReference>
<keyword evidence="7 9" id="KW-0472">Membrane</keyword>
<evidence type="ECO:0000313" key="10">
    <source>
        <dbReference type="EMBL" id="QAU51838.1"/>
    </source>
</evidence>
<dbReference type="Gene3D" id="1.10.3860.10">
    <property type="entry name" value="Sodium:dicarboxylate symporter"/>
    <property type="match status" value="1"/>
</dbReference>
<protein>
    <submittedName>
        <fullName evidence="10">Aerobic C4-dicarboxylate transport protein</fullName>
    </submittedName>
</protein>
<keyword evidence="2" id="KW-0813">Transport</keyword>
<proteinExistence type="predicted"/>
<evidence type="ECO:0000256" key="7">
    <source>
        <dbReference type="ARBA" id="ARBA00023136"/>
    </source>
</evidence>
<dbReference type="GO" id="GO:0015366">
    <property type="term" value="F:malate:proton symporter activity"/>
    <property type="evidence" value="ECO:0007669"/>
    <property type="project" value="TreeGrafter"/>
</dbReference>
<dbReference type="GO" id="GO:0005886">
    <property type="term" value="C:plasma membrane"/>
    <property type="evidence" value="ECO:0007669"/>
    <property type="project" value="UniProtKB-SubCell"/>
</dbReference>
<evidence type="ECO:0000256" key="9">
    <source>
        <dbReference type="SAM" id="Phobius"/>
    </source>
</evidence>
<dbReference type="SUPFAM" id="SSF118215">
    <property type="entry name" value="Proton glutamate symport protein"/>
    <property type="match status" value="1"/>
</dbReference>
<evidence type="ECO:0000313" key="11">
    <source>
        <dbReference type="Proteomes" id="UP000288929"/>
    </source>
</evidence>
<feature type="transmembrane region" description="Helical" evidence="9">
    <location>
        <begin position="345"/>
        <end position="369"/>
    </location>
</feature>
<dbReference type="AlphaFoldDB" id="A0A410W751"/>
<evidence type="ECO:0000256" key="3">
    <source>
        <dbReference type="ARBA" id="ARBA00022475"/>
    </source>
</evidence>
<keyword evidence="5" id="KW-0769">Symport</keyword>
<dbReference type="GO" id="GO:0015141">
    <property type="term" value="F:succinate transmembrane transporter activity"/>
    <property type="evidence" value="ECO:0007669"/>
    <property type="project" value="TreeGrafter"/>
</dbReference>
<feature type="transmembrane region" description="Helical" evidence="9">
    <location>
        <begin position="23"/>
        <end position="43"/>
    </location>
</feature>
<dbReference type="Pfam" id="PF00375">
    <property type="entry name" value="SDF"/>
    <property type="match status" value="1"/>
</dbReference>
<comment type="subcellular location">
    <subcellularLocation>
        <location evidence="1">Cell membrane</location>
        <topology evidence="1">Multi-pass membrane protein</topology>
    </subcellularLocation>
</comment>
<feature type="transmembrane region" description="Helical" evidence="9">
    <location>
        <begin position="234"/>
        <end position="259"/>
    </location>
</feature>
<reference evidence="10 11" key="1">
    <citation type="submission" date="2019-01" db="EMBL/GenBank/DDBJ databases">
        <authorList>
            <person name="Ruckert C."/>
            <person name="Busche T."/>
            <person name="Kalinowski J."/>
        </authorList>
    </citation>
    <scope>NUCLEOTIDE SEQUENCE [LARGE SCALE GENOMIC DNA]</scope>
    <source>
        <strain evidence="10 11">136/3</strain>
    </source>
</reference>
<feature type="transmembrane region" description="Helical" evidence="9">
    <location>
        <begin position="55"/>
        <end position="79"/>
    </location>
</feature>
<accession>A0A410W751</accession>
<evidence type="ECO:0000256" key="1">
    <source>
        <dbReference type="ARBA" id="ARBA00004651"/>
    </source>
</evidence>
<gene>
    <name evidence="10" type="primary">dctA</name>
    <name evidence="10" type="ORF">CPELA_02775</name>
</gene>